<feature type="domain" description="DUF732" evidence="2">
    <location>
        <begin position="34"/>
        <end position="104"/>
    </location>
</feature>
<feature type="chain" id="PRO_5002603977" description="DUF732 domain-containing protein" evidence="1">
    <location>
        <begin position="31"/>
        <end position="122"/>
    </location>
</feature>
<reference evidence="3 4" key="1">
    <citation type="submission" date="2006-10" db="EMBL/GenBank/DDBJ databases">
        <authorList>
            <person name="Fleischmann R.D."/>
            <person name="Dodson R.J."/>
            <person name="Haft D.H."/>
            <person name="Merkel J.S."/>
            <person name="Nelson W.C."/>
            <person name="Fraser C.M."/>
        </authorList>
    </citation>
    <scope>NUCLEOTIDE SEQUENCE [LARGE SCALE GENOMIC DNA]</scope>
    <source>
        <strain evidence="3 4">104</strain>
    </source>
</reference>
<evidence type="ECO:0000313" key="4">
    <source>
        <dbReference type="Proteomes" id="UP000001574"/>
    </source>
</evidence>
<dbReference type="AlphaFoldDB" id="A0A0H3A185"/>
<dbReference type="InterPro" id="IPR007969">
    <property type="entry name" value="DUF732"/>
</dbReference>
<protein>
    <recommendedName>
        <fullName evidence="2">DUF732 domain-containing protein</fullName>
    </recommendedName>
</protein>
<gene>
    <name evidence="3" type="ordered locus">MAV_3558</name>
</gene>
<dbReference type="KEGG" id="mav:MAV_3558"/>
<dbReference type="HOGENOM" id="CLU_135573_2_1_11"/>
<feature type="signal peptide" evidence="1">
    <location>
        <begin position="1"/>
        <end position="30"/>
    </location>
</feature>
<keyword evidence="1" id="KW-0732">Signal</keyword>
<proteinExistence type="predicted"/>
<dbReference type="Pfam" id="PF05305">
    <property type="entry name" value="DUF732"/>
    <property type="match status" value="1"/>
</dbReference>
<organism evidence="3 4">
    <name type="scientific">Mycobacterium avium (strain 104)</name>
    <dbReference type="NCBI Taxonomy" id="243243"/>
    <lineage>
        <taxon>Bacteria</taxon>
        <taxon>Bacillati</taxon>
        <taxon>Actinomycetota</taxon>
        <taxon>Actinomycetes</taxon>
        <taxon>Mycobacteriales</taxon>
        <taxon>Mycobacteriaceae</taxon>
        <taxon>Mycobacterium</taxon>
        <taxon>Mycobacterium avium complex (MAC)</taxon>
    </lineage>
</organism>
<dbReference type="EMBL" id="CP000479">
    <property type="protein sequence ID" value="ABK68249.1"/>
    <property type="molecule type" value="Genomic_DNA"/>
</dbReference>
<evidence type="ECO:0000259" key="2">
    <source>
        <dbReference type="Pfam" id="PF05305"/>
    </source>
</evidence>
<sequence>MLCKNHRFMKLFLIVAGFAAVIGLAVPARADSTDDAFVASLDKAGIKYGDADKAAGAGKWVCTTLQGGKQMSDVVSTLQSKNSNLSDDHANTFAAIAVNAYCPDQASSITPASPTDTPPSTS</sequence>
<accession>A0A0H3A185</accession>
<dbReference type="Proteomes" id="UP000001574">
    <property type="component" value="Chromosome"/>
</dbReference>
<evidence type="ECO:0000313" key="3">
    <source>
        <dbReference type="EMBL" id="ABK68249.1"/>
    </source>
</evidence>
<evidence type="ECO:0000256" key="1">
    <source>
        <dbReference type="SAM" id="SignalP"/>
    </source>
</evidence>
<name>A0A0H3A185_MYCA1</name>